<keyword evidence="2" id="KW-0812">Transmembrane</keyword>
<feature type="region of interest" description="Disordered" evidence="1">
    <location>
        <begin position="919"/>
        <end position="1062"/>
    </location>
</feature>
<organism evidence="4 5">
    <name type="scientific">Actinoplanes oblitus</name>
    <dbReference type="NCBI Taxonomy" id="3040509"/>
    <lineage>
        <taxon>Bacteria</taxon>
        <taxon>Bacillati</taxon>
        <taxon>Actinomycetota</taxon>
        <taxon>Actinomycetes</taxon>
        <taxon>Micromonosporales</taxon>
        <taxon>Micromonosporaceae</taxon>
        <taxon>Actinoplanes</taxon>
    </lineage>
</organism>
<evidence type="ECO:0000313" key="4">
    <source>
        <dbReference type="EMBL" id="WIM95682.1"/>
    </source>
</evidence>
<dbReference type="PROSITE" id="PS50042">
    <property type="entry name" value="CNMP_BINDING_3"/>
    <property type="match status" value="1"/>
</dbReference>
<feature type="transmembrane region" description="Helical" evidence="2">
    <location>
        <begin position="382"/>
        <end position="405"/>
    </location>
</feature>
<dbReference type="SUPFAM" id="SSF51206">
    <property type="entry name" value="cAMP-binding domain-like"/>
    <property type="match status" value="1"/>
</dbReference>
<dbReference type="InterPro" id="IPR014710">
    <property type="entry name" value="RmlC-like_jellyroll"/>
</dbReference>
<accession>A0ABY8WFG9</accession>
<feature type="domain" description="Cyclic nucleotide-binding" evidence="3">
    <location>
        <begin position="477"/>
        <end position="581"/>
    </location>
</feature>
<reference evidence="4 5" key="1">
    <citation type="submission" date="2023-06" db="EMBL/GenBank/DDBJ databases">
        <authorList>
            <person name="Yushchuk O."/>
            <person name="Binda E."/>
            <person name="Ruckert-Reed C."/>
            <person name="Fedorenko V."/>
            <person name="Kalinowski J."/>
            <person name="Marinelli F."/>
        </authorList>
    </citation>
    <scope>NUCLEOTIDE SEQUENCE [LARGE SCALE GENOMIC DNA]</scope>
    <source>
        <strain evidence="4 5">NRRL 3884</strain>
    </source>
</reference>
<name>A0ABY8WFG9_9ACTN</name>
<keyword evidence="5" id="KW-1185">Reference proteome</keyword>
<sequence length="1062" mass="110655">MTYVETRTNVWEALAGRAPGAPAGPADAGLWHAVADRLNPASARPELRGGIEVRHRTTVRGGRYVMLRSPEDGGRSRYLRLAPEEYQLALMMDGTSTVARLVAEFARIAGRLAPDQVRRVVADLAGNRMLEDLPRDAFRPLRELHQEPLPKRAGSSLLAAVRGRRILSVPADGLLTGLYNGAGKLLFTRPAVWLGTLLALAGGVLFLFTWQRGSSALFLTGDSYLLGAIALLLLNVVAHGLYELGHALAAKRVGREVPSAGLMLHFGLPTVFVDTSDVWMAGRRARIAVTAAGPATGLALAGLAQLIGLAVPITGGLAFKLAFLFYLHTFFNLSPLLPLDGHYLLMDWLEIPDLRARGLAWLGGRLRRRGPRWSTLDREGRLIGLYGVLALFWAAAAVVLGYRLWTDRVHGLVIGLWYEGVAARLLLAVMLLGLAAPPLYFLLGRFGAGWRRWRRRAAERDQEKDMPRRLAALHASDLGGLPEPALQSLAARARWEHPPTGRQLVLAAEHQAAVYVVVEGALHGRRPGDPGGSIRHHAGPGSVVGLAAALTGRTASLDWHAAAGATLLAVPTSTVATVIGPLPGPPPMERAEAEALFADTPALAGLEEDQQLALIAAAHPVDLDPGAPVMLHGPTHAVVVESGVIAMADGTELRRGTLVGPVGDGNPGMVAQTRTPVRLWIIPDASDLPPLIGVEARPGAPMPSVRPGAPLAVRPGAVHPPLAVPPGPPPEGDEEFDVDRHFEKRMWVFVSLLVVVSVAGLALDLGTGPAWAEMPTERVLLTVDRGTAVTSGGGGAAATLDVDDQRYLSAGTQVEAPARSRARLTFPGGGAVLLCPGARITLNAAAVASGREPAPSGRLTLESGRVLAGTAGTSGAFQPLGLTIARVQGDVTNTGKAWYSVDLASIAVANGTVTAGGVTSQPSGGDLSCGDGVKVTQPSVSEGDDASEAPFPSAPTTPATTAPSVSGSPSSASPSASASPSTSATPDPDETTRPNGQTTRTARPTTRPTTTTRPPTRPTATSTTSQPTAPTTTGSTPTATSSTTSPAPEQTTSPPEGTTGPS</sequence>
<dbReference type="RefSeq" id="WP_284916997.1">
    <property type="nucleotide sequence ID" value="NZ_CP126980.1"/>
</dbReference>
<gene>
    <name evidence="4" type="ORF">ACTOB_007807</name>
</gene>
<evidence type="ECO:0000259" key="3">
    <source>
        <dbReference type="PROSITE" id="PS50042"/>
    </source>
</evidence>
<dbReference type="Proteomes" id="UP001240150">
    <property type="component" value="Chromosome"/>
</dbReference>
<dbReference type="CDD" id="cd00038">
    <property type="entry name" value="CAP_ED"/>
    <property type="match status" value="1"/>
</dbReference>
<dbReference type="Gene3D" id="2.60.120.10">
    <property type="entry name" value="Jelly Rolls"/>
    <property type="match status" value="1"/>
</dbReference>
<feature type="transmembrane region" description="Helical" evidence="2">
    <location>
        <begin position="223"/>
        <end position="242"/>
    </location>
</feature>
<dbReference type="InterPro" id="IPR000595">
    <property type="entry name" value="cNMP-bd_dom"/>
</dbReference>
<evidence type="ECO:0000256" key="1">
    <source>
        <dbReference type="SAM" id="MobiDB-lite"/>
    </source>
</evidence>
<evidence type="ECO:0000256" key="2">
    <source>
        <dbReference type="SAM" id="Phobius"/>
    </source>
</evidence>
<feature type="transmembrane region" description="Helical" evidence="2">
    <location>
        <begin position="747"/>
        <end position="772"/>
    </location>
</feature>
<feature type="transmembrane region" description="Helical" evidence="2">
    <location>
        <begin position="287"/>
        <end position="311"/>
    </location>
</feature>
<evidence type="ECO:0000313" key="5">
    <source>
        <dbReference type="Proteomes" id="UP001240150"/>
    </source>
</evidence>
<feature type="transmembrane region" description="Helical" evidence="2">
    <location>
        <begin position="191"/>
        <end position="211"/>
    </location>
</feature>
<keyword evidence="2" id="KW-0472">Membrane</keyword>
<feature type="transmembrane region" description="Helical" evidence="2">
    <location>
        <begin position="317"/>
        <end position="337"/>
    </location>
</feature>
<dbReference type="EMBL" id="CP126980">
    <property type="protein sequence ID" value="WIM95682.1"/>
    <property type="molecule type" value="Genomic_DNA"/>
</dbReference>
<feature type="compositionally biased region" description="Low complexity" evidence="1">
    <location>
        <begin position="948"/>
        <end position="986"/>
    </location>
</feature>
<feature type="transmembrane region" description="Helical" evidence="2">
    <location>
        <begin position="425"/>
        <end position="446"/>
    </location>
</feature>
<keyword evidence="2" id="KW-1133">Transmembrane helix</keyword>
<dbReference type="InterPro" id="IPR018490">
    <property type="entry name" value="cNMP-bd_dom_sf"/>
</dbReference>
<protein>
    <submittedName>
        <fullName evidence="4">Cyclic nucleotide-binding protein</fullName>
    </submittedName>
</protein>
<proteinExistence type="predicted"/>
<feature type="compositionally biased region" description="Low complexity" evidence="1">
    <location>
        <begin position="997"/>
        <end position="1062"/>
    </location>
</feature>